<dbReference type="Proteomes" id="UP000055590">
    <property type="component" value="Chromosome"/>
</dbReference>
<keyword evidence="3" id="KW-1185">Reference proteome</keyword>
<evidence type="ECO:0000313" key="3">
    <source>
        <dbReference type="Proteomes" id="UP000055590"/>
    </source>
</evidence>
<dbReference type="STRING" id="1391653.AKJ08_1457"/>
<reference evidence="2 3" key="1">
    <citation type="submission" date="2015-08" db="EMBL/GenBank/DDBJ databases">
        <authorList>
            <person name="Babu N.S."/>
            <person name="Beckwith C.J."/>
            <person name="Beseler K.G."/>
            <person name="Brison A."/>
            <person name="Carone J.V."/>
            <person name="Caskin T.P."/>
            <person name="Diamond M."/>
            <person name="Durham M.E."/>
            <person name="Foxe J.M."/>
            <person name="Go M."/>
            <person name="Henderson B.A."/>
            <person name="Jones I.B."/>
            <person name="McGettigan J.A."/>
            <person name="Micheletti S.J."/>
            <person name="Nasrallah M.E."/>
            <person name="Ortiz D."/>
            <person name="Piller C.R."/>
            <person name="Privatt S.R."/>
            <person name="Schneider S.L."/>
            <person name="Sharp S."/>
            <person name="Smith T.C."/>
            <person name="Stanton J.D."/>
            <person name="Ullery H.E."/>
            <person name="Wilson R.J."/>
            <person name="Serrano M.G."/>
            <person name="Buck G."/>
            <person name="Lee V."/>
            <person name="Wang Y."/>
            <person name="Carvalho R."/>
            <person name="Voegtly L."/>
            <person name="Shi R."/>
            <person name="Duckworth R."/>
            <person name="Johnson A."/>
            <person name="Loviza R."/>
            <person name="Walstead R."/>
            <person name="Shah Z."/>
            <person name="Kiflezghi M."/>
            <person name="Wade K."/>
            <person name="Ball S.L."/>
            <person name="Bradley K.W."/>
            <person name="Asai D.J."/>
            <person name="Bowman C.A."/>
            <person name="Russell D.A."/>
            <person name="Pope W.H."/>
            <person name="Jacobs-Sera D."/>
            <person name="Hendrix R.W."/>
            <person name="Hatfull G.F."/>
        </authorList>
    </citation>
    <scope>NUCLEOTIDE SEQUENCE [LARGE SCALE GENOMIC DNA]</scope>
    <source>
        <strain evidence="2 3">DSM 27710</strain>
    </source>
</reference>
<dbReference type="KEGG" id="vin:AKJ08_1457"/>
<name>A0A0K1PC17_9BACT</name>
<proteinExistence type="predicted"/>
<dbReference type="AlphaFoldDB" id="A0A0K1PC17"/>
<protein>
    <recommendedName>
        <fullName evidence="1">PatA-like N-terminal domain-containing protein</fullName>
    </recommendedName>
</protein>
<dbReference type="Pfam" id="PF14332">
    <property type="entry name" value="DUF4388"/>
    <property type="match status" value="1"/>
</dbReference>
<sequence length="385" mass="41510">MADLSGDLAFLPASELLRFLAARAASGTVVASRGTQEKRLVVHEGCAVSATSSDPREYVGQILIAGGHLGEDAFERALQEQLASRAPLGRILVTSAQVPEAAVRRALEFKVLETGIELCTWEKGAFSFTVERGPPVDPGVSMRAIPLRELVDAAEERKQAWTRLRATFPSGATRVSLARGRTPPPQERGSAVARLFELLREGRSIDELLLFLHATEFQLYAKLHSLHRDGLLQIDPPKGAADEGWFPGHADATTSGEPASASAEAELVSAARAALAGGDAERAVRLCRKALDDGAQGPALALLREAETRLLARLRDELLTGSHRPTMAIDRSQLRSLPLTPPARYLVARMDGSRDLGAIVRVAPMREIDALELVVRLARDGVIRL</sequence>
<evidence type="ECO:0000259" key="1">
    <source>
        <dbReference type="Pfam" id="PF14332"/>
    </source>
</evidence>
<dbReference type="SUPFAM" id="SSF160246">
    <property type="entry name" value="EspE N-terminal domain-like"/>
    <property type="match status" value="1"/>
</dbReference>
<evidence type="ECO:0000313" key="2">
    <source>
        <dbReference type="EMBL" id="AKU91070.1"/>
    </source>
</evidence>
<dbReference type="RefSeq" id="WP_050725437.1">
    <property type="nucleotide sequence ID" value="NZ_CP012332.1"/>
</dbReference>
<dbReference type="EMBL" id="CP012332">
    <property type="protein sequence ID" value="AKU91070.1"/>
    <property type="molecule type" value="Genomic_DNA"/>
</dbReference>
<dbReference type="InterPro" id="IPR037257">
    <property type="entry name" value="T2SS_E_N_sf"/>
</dbReference>
<organism evidence="2 3">
    <name type="scientific">Vulgatibacter incomptus</name>
    <dbReference type="NCBI Taxonomy" id="1391653"/>
    <lineage>
        <taxon>Bacteria</taxon>
        <taxon>Pseudomonadati</taxon>
        <taxon>Myxococcota</taxon>
        <taxon>Myxococcia</taxon>
        <taxon>Myxococcales</taxon>
        <taxon>Cystobacterineae</taxon>
        <taxon>Vulgatibacteraceae</taxon>
        <taxon>Vulgatibacter</taxon>
    </lineage>
</organism>
<feature type="domain" description="PatA-like N-terminal" evidence="1">
    <location>
        <begin position="5"/>
        <end position="161"/>
    </location>
</feature>
<gene>
    <name evidence="2" type="ORF">AKJ08_1457</name>
</gene>
<accession>A0A0K1PC17</accession>
<dbReference type="InterPro" id="IPR025497">
    <property type="entry name" value="PatA-like_N"/>
</dbReference>